<name>A0A7I8KDQ1_SPIIN</name>
<dbReference type="AlphaFoldDB" id="A0A7I8KDQ1"/>
<keyword evidence="7" id="KW-1185">Reference proteome</keyword>
<comment type="function">
    <text evidence="4">May be a heme chaperone, appears to bind heme. Homologous bacterial proteins do not have oxygen-independent coproporphyrinogen-III oxidase activity. Binds 1 [4Fe-4S] cluster. The cluster is coordinated with 3 cysteines and an exchangeable S-adenosyl-L-methionine.</text>
</comment>
<reference evidence="6" key="1">
    <citation type="submission" date="2020-02" db="EMBL/GenBank/DDBJ databases">
        <authorList>
            <person name="Scholz U."/>
            <person name="Mascher M."/>
            <person name="Fiebig A."/>
        </authorList>
    </citation>
    <scope>NUCLEOTIDE SEQUENCE</scope>
</reference>
<dbReference type="SFLD" id="SFLDS00029">
    <property type="entry name" value="Radical_SAM"/>
    <property type="match status" value="1"/>
</dbReference>
<protein>
    <recommendedName>
        <fullName evidence="2">Radical S-adenosyl methionine domain-containing protein 1, mitochondrial</fullName>
    </recommendedName>
    <alternativeName>
        <fullName evidence="3">Putative heme chaperone</fullName>
    </alternativeName>
</protein>
<evidence type="ECO:0000256" key="1">
    <source>
        <dbReference type="ARBA" id="ARBA00006100"/>
    </source>
</evidence>
<dbReference type="SFLD" id="SFLDF00562">
    <property type="entry name" value="HemN-like__clustered_with_heat"/>
    <property type="match status" value="1"/>
</dbReference>
<gene>
    <name evidence="6" type="ORF">SI8410_05006562</name>
</gene>
<evidence type="ECO:0000256" key="4">
    <source>
        <dbReference type="ARBA" id="ARBA00045130"/>
    </source>
</evidence>
<sequence>MPRVSSLSLVLSPALPSFRRAFSGVRLRLHCPSDVRQISSLGTPQVASMAVSPAAPPRSAYVHLPFCRRRCHYCDFPIVALGSPLSSPGNYDDDPRVADYVSLVLREIAAATGGAAPQDYPPLETIFFGGGTPSLVPPRMVSGILDALRSSFGVSAGAEISIEMDPGTFDAQRLRDMLRTGVNRVSLGVQAFQEELLMACGRAHGVAEAHQAVEIVAGGLDNWSMDLISSLPHQTAAMWEETLKLAAASSPAHVSVYDLQVEKGTKFGQLYTPGELPLPSENQSAEFYRMASEMLAGAGYEHYEISSYAKPGFQCRHNLTYWQNRPFHGFGLGAASYTSGARFTRPRRMKEYASYVSDLEGGAAAAAPPPPESADGKDAAMDVVMLSLRTARGLDMKELAAGFGGELAAAICRAFELYVDSGHVVAMDEEMAVIPASSFRRREELAGGGVAFLRLSDPDGFLLSNELISILFGVISP</sequence>
<dbReference type="OrthoDB" id="431409at2759"/>
<accession>A0A7I8KDQ1</accession>
<dbReference type="PANTHER" id="PTHR13932">
    <property type="entry name" value="COPROPORPHYRINIGEN III OXIDASE"/>
    <property type="match status" value="1"/>
</dbReference>
<dbReference type="InterPro" id="IPR058240">
    <property type="entry name" value="rSAM_sf"/>
</dbReference>
<dbReference type="InterPro" id="IPR034505">
    <property type="entry name" value="Coproporphyrinogen-III_oxidase"/>
</dbReference>
<dbReference type="SUPFAM" id="SSF102114">
    <property type="entry name" value="Radical SAM enzymes"/>
    <property type="match status" value="1"/>
</dbReference>
<dbReference type="PANTHER" id="PTHR13932:SF5">
    <property type="entry name" value="RADICAL S-ADENOSYL METHIONINE DOMAIN-CONTAINING PROTEIN 1, MITOCHONDRIAL"/>
    <property type="match status" value="1"/>
</dbReference>
<dbReference type="Gene3D" id="3.30.750.200">
    <property type="match status" value="1"/>
</dbReference>
<dbReference type="InterPro" id="IPR007197">
    <property type="entry name" value="rSAM"/>
</dbReference>
<dbReference type="CDD" id="cd01335">
    <property type="entry name" value="Radical_SAM"/>
    <property type="match status" value="1"/>
</dbReference>
<evidence type="ECO:0000313" key="7">
    <source>
        <dbReference type="Proteomes" id="UP000663760"/>
    </source>
</evidence>
<organism evidence="6 7">
    <name type="scientific">Spirodela intermedia</name>
    <name type="common">Intermediate duckweed</name>
    <dbReference type="NCBI Taxonomy" id="51605"/>
    <lineage>
        <taxon>Eukaryota</taxon>
        <taxon>Viridiplantae</taxon>
        <taxon>Streptophyta</taxon>
        <taxon>Embryophyta</taxon>
        <taxon>Tracheophyta</taxon>
        <taxon>Spermatophyta</taxon>
        <taxon>Magnoliopsida</taxon>
        <taxon>Liliopsida</taxon>
        <taxon>Araceae</taxon>
        <taxon>Lemnoideae</taxon>
        <taxon>Spirodela</taxon>
    </lineage>
</organism>
<dbReference type="InterPro" id="IPR006638">
    <property type="entry name" value="Elp3/MiaA/NifB-like_rSAM"/>
</dbReference>
<dbReference type="GO" id="GO:0005737">
    <property type="term" value="C:cytoplasm"/>
    <property type="evidence" value="ECO:0007669"/>
    <property type="project" value="InterPro"/>
</dbReference>
<dbReference type="InterPro" id="IPR004559">
    <property type="entry name" value="HemW-like"/>
</dbReference>
<evidence type="ECO:0000259" key="5">
    <source>
        <dbReference type="PROSITE" id="PS51918"/>
    </source>
</evidence>
<dbReference type="GO" id="GO:0006779">
    <property type="term" value="P:porphyrin-containing compound biosynthetic process"/>
    <property type="evidence" value="ECO:0007669"/>
    <property type="project" value="InterPro"/>
</dbReference>
<evidence type="ECO:0000256" key="3">
    <source>
        <dbReference type="ARBA" id="ARBA00033094"/>
    </source>
</evidence>
<dbReference type="GO" id="GO:0051539">
    <property type="term" value="F:4 iron, 4 sulfur cluster binding"/>
    <property type="evidence" value="ECO:0007669"/>
    <property type="project" value="InterPro"/>
</dbReference>
<dbReference type="SFLD" id="SFLDG01065">
    <property type="entry name" value="anaerobic_coproporphyrinogen-I"/>
    <property type="match status" value="1"/>
</dbReference>
<dbReference type="NCBIfam" id="TIGR00539">
    <property type="entry name" value="hemN_rel"/>
    <property type="match status" value="1"/>
</dbReference>
<proteinExistence type="inferred from homology"/>
<dbReference type="PROSITE" id="PS51918">
    <property type="entry name" value="RADICAL_SAM"/>
    <property type="match status" value="1"/>
</dbReference>
<dbReference type="SMART" id="SM00729">
    <property type="entry name" value="Elp3"/>
    <property type="match status" value="1"/>
</dbReference>
<dbReference type="Pfam" id="PF04055">
    <property type="entry name" value="Radical_SAM"/>
    <property type="match status" value="1"/>
</dbReference>
<evidence type="ECO:0000313" key="6">
    <source>
        <dbReference type="EMBL" id="CAA7395899.1"/>
    </source>
</evidence>
<dbReference type="GO" id="GO:0004109">
    <property type="term" value="F:coproporphyrinogen oxidase activity"/>
    <property type="evidence" value="ECO:0007669"/>
    <property type="project" value="InterPro"/>
</dbReference>
<feature type="domain" description="Radical SAM core" evidence="5">
    <location>
        <begin position="52"/>
        <end position="298"/>
    </location>
</feature>
<comment type="similarity">
    <text evidence="1">Belongs to the anaerobic coproporphyrinogen-III oxidase family. HemW subfamily.</text>
</comment>
<evidence type="ECO:0000256" key="2">
    <source>
        <dbReference type="ARBA" id="ARBA00014678"/>
    </source>
</evidence>
<dbReference type="Proteomes" id="UP000663760">
    <property type="component" value="Chromosome 5"/>
</dbReference>
<dbReference type="EMBL" id="LR746268">
    <property type="protein sequence ID" value="CAA7395899.1"/>
    <property type="molecule type" value="Genomic_DNA"/>
</dbReference>